<organism evidence="2 3">
    <name type="scientific">Rehmannia glutinosa</name>
    <name type="common">Chinese foxglove</name>
    <dbReference type="NCBI Taxonomy" id="99300"/>
    <lineage>
        <taxon>Eukaryota</taxon>
        <taxon>Viridiplantae</taxon>
        <taxon>Streptophyta</taxon>
        <taxon>Embryophyta</taxon>
        <taxon>Tracheophyta</taxon>
        <taxon>Spermatophyta</taxon>
        <taxon>Magnoliopsida</taxon>
        <taxon>eudicotyledons</taxon>
        <taxon>Gunneridae</taxon>
        <taxon>Pentapetalae</taxon>
        <taxon>asterids</taxon>
        <taxon>lamiids</taxon>
        <taxon>Lamiales</taxon>
        <taxon>Orobanchaceae</taxon>
        <taxon>Rehmannieae</taxon>
        <taxon>Rehmannia</taxon>
    </lineage>
</organism>
<feature type="domain" description="DUF4283" evidence="1">
    <location>
        <begin position="36"/>
        <end position="120"/>
    </location>
</feature>
<sequence>MAEHTQSIEELCGNLQIEEEEEGGLVVEDSEVEPQAQDLRWCLVRQFLANRHVNFQSMKNTIASIWRPMKGVFIKDLSPNVFLFQFFHELDVSRVQANGPWTFDNLLLITRRLNVGEQPTKVDLFHSELWVQVYDMPLGFMSERIGRDIGNYIGAYLESDQHNFDGVWKQYMRIRVAFDVRSPLKRRMKLKKLEVSGKQVGDGTSIKVLTDPWLPNDSNGFVTCNLPSEITNISPIFEYSK</sequence>
<accession>A0ABR0VTU5</accession>
<dbReference type="Pfam" id="PF14111">
    <property type="entry name" value="DUF4283"/>
    <property type="match status" value="1"/>
</dbReference>
<reference evidence="2 3" key="1">
    <citation type="journal article" date="2021" name="Comput. Struct. Biotechnol. J.">
        <title>De novo genome assembly of the potent medicinal plant Rehmannia glutinosa using nanopore technology.</title>
        <authorList>
            <person name="Ma L."/>
            <person name="Dong C."/>
            <person name="Song C."/>
            <person name="Wang X."/>
            <person name="Zheng X."/>
            <person name="Niu Y."/>
            <person name="Chen S."/>
            <person name="Feng W."/>
        </authorList>
    </citation>
    <scope>NUCLEOTIDE SEQUENCE [LARGE SCALE GENOMIC DNA]</scope>
    <source>
        <strain evidence="2">DH-2019</strain>
    </source>
</reference>
<dbReference type="PANTHER" id="PTHR31286">
    <property type="entry name" value="GLYCINE-RICH CELL WALL STRUCTURAL PROTEIN 1.8-LIKE"/>
    <property type="match status" value="1"/>
</dbReference>
<evidence type="ECO:0000259" key="1">
    <source>
        <dbReference type="Pfam" id="PF14111"/>
    </source>
</evidence>
<gene>
    <name evidence="2" type="ORF">DH2020_028854</name>
</gene>
<evidence type="ECO:0000313" key="3">
    <source>
        <dbReference type="Proteomes" id="UP001318860"/>
    </source>
</evidence>
<comment type="caution">
    <text evidence="2">The sequence shown here is derived from an EMBL/GenBank/DDBJ whole genome shotgun (WGS) entry which is preliminary data.</text>
</comment>
<dbReference type="InterPro" id="IPR025558">
    <property type="entry name" value="DUF4283"/>
</dbReference>
<dbReference type="Proteomes" id="UP001318860">
    <property type="component" value="Unassembled WGS sequence"/>
</dbReference>
<dbReference type="PANTHER" id="PTHR31286:SF183">
    <property type="entry name" value="CCHC-TYPE DOMAIN-CONTAINING PROTEIN"/>
    <property type="match status" value="1"/>
</dbReference>
<evidence type="ECO:0000313" key="2">
    <source>
        <dbReference type="EMBL" id="KAK6137382.1"/>
    </source>
</evidence>
<protein>
    <recommendedName>
        <fullName evidence="1">DUF4283 domain-containing protein</fullName>
    </recommendedName>
</protein>
<keyword evidence="3" id="KW-1185">Reference proteome</keyword>
<name>A0ABR0VTU5_REHGL</name>
<dbReference type="InterPro" id="IPR040256">
    <property type="entry name" value="At4g02000-like"/>
</dbReference>
<proteinExistence type="predicted"/>
<dbReference type="EMBL" id="JABTTQ020000842">
    <property type="protein sequence ID" value="KAK6137382.1"/>
    <property type="molecule type" value="Genomic_DNA"/>
</dbReference>